<comment type="caution">
    <text evidence="1">The sequence shown here is derived from an EMBL/GenBank/DDBJ whole genome shotgun (WGS) entry which is preliminary data.</text>
</comment>
<protein>
    <submittedName>
        <fullName evidence="1">Uncharacterized protein</fullName>
    </submittedName>
</protein>
<sequence length="37" mass="3969">MLAGADCNKVAHYMLRWESTRGETGPWSETASATIGA</sequence>
<dbReference type="EMBL" id="LAZR01003006">
    <property type="protein sequence ID" value="KKN23088.1"/>
    <property type="molecule type" value="Genomic_DNA"/>
</dbReference>
<gene>
    <name evidence="1" type="ORF">LCGC14_0908530</name>
</gene>
<proteinExistence type="predicted"/>
<organism evidence="1">
    <name type="scientific">marine sediment metagenome</name>
    <dbReference type="NCBI Taxonomy" id="412755"/>
    <lineage>
        <taxon>unclassified sequences</taxon>
        <taxon>metagenomes</taxon>
        <taxon>ecological metagenomes</taxon>
    </lineage>
</organism>
<name>A0A0F9S146_9ZZZZ</name>
<dbReference type="AlphaFoldDB" id="A0A0F9S146"/>
<evidence type="ECO:0000313" key="1">
    <source>
        <dbReference type="EMBL" id="KKN23088.1"/>
    </source>
</evidence>
<reference evidence="1" key="1">
    <citation type="journal article" date="2015" name="Nature">
        <title>Complex archaea that bridge the gap between prokaryotes and eukaryotes.</title>
        <authorList>
            <person name="Spang A."/>
            <person name="Saw J.H."/>
            <person name="Jorgensen S.L."/>
            <person name="Zaremba-Niedzwiedzka K."/>
            <person name="Martijn J."/>
            <person name="Lind A.E."/>
            <person name="van Eijk R."/>
            <person name="Schleper C."/>
            <person name="Guy L."/>
            <person name="Ettema T.J."/>
        </authorList>
    </citation>
    <scope>NUCLEOTIDE SEQUENCE</scope>
</reference>
<accession>A0A0F9S146</accession>